<organism evidence="2 3">
    <name type="scientific">Protea cynaroides</name>
    <dbReference type="NCBI Taxonomy" id="273540"/>
    <lineage>
        <taxon>Eukaryota</taxon>
        <taxon>Viridiplantae</taxon>
        <taxon>Streptophyta</taxon>
        <taxon>Embryophyta</taxon>
        <taxon>Tracheophyta</taxon>
        <taxon>Spermatophyta</taxon>
        <taxon>Magnoliopsida</taxon>
        <taxon>Proteales</taxon>
        <taxon>Proteaceae</taxon>
        <taxon>Protea</taxon>
    </lineage>
</organism>
<protein>
    <recommendedName>
        <fullName evidence="4">CCHC-type domain-containing protein</fullName>
    </recommendedName>
</protein>
<dbReference type="GO" id="GO:0003676">
    <property type="term" value="F:nucleic acid binding"/>
    <property type="evidence" value="ECO:0007669"/>
    <property type="project" value="InterPro"/>
</dbReference>
<feature type="region of interest" description="Disordered" evidence="1">
    <location>
        <begin position="27"/>
        <end position="59"/>
    </location>
</feature>
<proteinExistence type="predicted"/>
<comment type="caution">
    <text evidence="2">The sequence shown here is derived from an EMBL/GenBank/DDBJ whole genome shotgun (WGS) entry which is preliminary data.</text>
</comment>
<sequence>MVAFKHPPNHGGSPNYSSRGNFRGNFPSVGCHSSHGRHSSNRDGLLPTPQSSGAPQGHHPICQICEKPGHIAIDCYNSMNHAYQGRQPPEKLAAMVAAPFNPQATCNQLALHQHGSARTLLGVAPLKGMVPSLPPLQGATCTNKVPVVVGVTPFPPTSIVPIVVATPTPPPPVTTVPNTLPYLSLSNIIRPLYHPLSGTLQYPTPHSLTTVS</sequence>
<dbReference type="AlphaFoldDB" id="A0A9Q0JSR3"/>
<dbReference type="SUPFAM" id="SSF57756">
    <property type="entry name" value="Retrovirus zinc finger-like domains"/>
    <property type="match status" value="1"/>
</dbReference>
<reference evidence="2" key="1">
    <citation type="journal article" date="2023" name="Plant J.">
        <title>The genome of the king protea, Protea cynaroides.</title>
        <authorList>
            <person name="Chang J."/>
            <person name="Duong T.A."/>
            <person name="Schoeman C."/>
            <person name="Ma X."/>
            <person name="Roodt D."/>
            <person name="Barker N."/>
            <person name="Li Z."/>
            <person name="Van de Peer Y."/>
            <person name="Mizrachi E."/>
        </authorList>
    </citation>
    <scope>NUCLEOTIDE SEQUENCE</scope>
    <source>
        <tissue evidence="2">Young leaves</tissue>
    </source>
</reference>
<evidence type="ECO:0000313" key="3">
    <source>
        <dbReference type="Proteomes" id="UP001141806"/>
    </source>
</evidence>
<name>A0A9Q0JSR3_9MAGN</name>
<evidence type="ECO:0000256" key="1">
    <source>
        <dbReference type="SAM" id="MobiDB-lite"/>
    </source>
</evidence>
<dbReference type="InterPro" id="IPR036875">
    <property type="entry name" value="Znf_CCHC_sf"/>
</dbReference>
<evidence type="ECO:0008006" key="4">
    <source>
        <dbReference type="Google" id="ProtNLM"/>
    </source>
</evidence>
<dbReference type="EMBL" id="JAMYWD010000012">
    <property type="protein sequence ID" value="KAJ4950356.1"/>
    <property type="molecule type" value="Genomic_DNA"/>
</dbReference>
<keyword evidence="3" id="KW-1185">Reference proteome</keyword>
<dbReference type="Proteomes" id="UP001141806">
    <property type="component" value="Unassembled WGS sequence"/>
</dbReference>
<evidence type="ECO:0000313" key="2">
    <source>
        <dbReference type="EMBL" id="KAJ4950356.1"/>
    </source>
</evidence>
<accession>A0A9Q0JSR3</accession>
<dbReference type="GO" id="GO:0008270">
    <property type="term" value="F:zinc ion binding"/>
    <property type="evidence" value="ECO:0007669"/>
    <property type="project" value="InterPro"/>
</dbReference>
<gene>
    <name evidence="2" type="ORF">NE237_027188</name>
</gene>